<dbReference type="KEGG" id="rtg:NCTC13098_05762"/>
<dbReference type="PROSITE" id="PS51257">
    <property type="entry name" value="PROKAR_LIPOPROTEIN"/>
    <property type="match status" value="1"/>
</dbReference>
<organism evidence="2 3">
    <name type="scientific">Raoultella terrigena</name>
    <name type="common">Klebsiella terrigena</name>
    <dbReference type="NCBI Taxonomy" id="577"/>
    <lineage>
        <taxon>Bacteria</taxon>
        <taxon>Pseudomonadati</taxon>
        <taxon>Pseudomonadota</taxon>
        <taxon>Gammaproteobacteria</taxon>
        <taxon>Enterobacterales</taxon>
        <taxon>Enterobacteriaceae</taxon>
        <taxon>Klebsiella/Raoultella group</taxon>
        <taxon>Raoultella</taxon>
    </lineage>
</organism>
<dbReference type="Pfam" id="PF09619">
    <property type="entry name" value="YscW"/>
    <property type="match status" value="1"/>
</dbReference>
<evidence type="ECO:0000256" key="1">
    <source>
        <dbReference type="SAM" id="SignalP"/>
    </source>
</evidence>
<keyword evidence="1" id="KW-0732">Signal</keyword>
<protein>
    <recommendedName>
        <fullName evidence="4">Lipoprotein</fullName>
    </recommendedName>
</protein>
<proteinExistence type="predicted"/>
<evidence type="ECO:0000313" key="3">
    <source>
        <dbReference type="Proteomes" id="UP000274346"/>
    </source>
</evidence>
<dbReference type="PANTHER" id="PTHR38013:SF1">
    <property type="entry name" value="GLYCOPROTEIN_POLYSACCHARIDE METABOLISM"/>
    <property type="match status" value="1"/>
</dbReference>
<dbReference type="InterPro" id="IPR053196">
    <property type="entry name" value="Lipoprotein_YbaY-like"/>
</dbReference>
<dbReference type="Proteomes" id="UP000274346">
    <property type="component" value="Chromosome"/>
</dbReference>
<evidence type="ECO:0000313" key="2">
    <source>
        <dbReference type="EMBL" id="VDR29354.1"/>
    </source>
</evidence>
<evidence type="ECO:0008006" key="4">
    <source>
        <dbReference type="Google" id="ProtNLM"/>
    </source>
</evidence>
<reference evidence="2 3" key="1">
    <citation type="submission" date="2018-12" db="EMBL/GenBank/DDBJ databases">
        <authorList>
            <consortium name="Pathogen Informatics"/>
        </authorList>
    </citation>
    <scope>NUCLEOTIDE SEQUENCE [LARGE SCALE GENOMIC DNA]</scope>
    <source>
        <strain evidence="2 3">NCTC13098</strain>
    </source>
</reference>
<name>A0A3P8J520_RAOTE</name>
<dbReference type="InterPro" id="IPR039366">
    <property type="entry name" value="Pilotin"/>
</dbReference>
<dbReference type="AlphaFoldDB" id="A0A3P8J520"/>
<dbReference type="PANTHER" id="PTHR38013">
    <property type="entry name" value="GLYCOPROTEIN/POLYSACCHARIDE METABOLISM"/>
    <property type="match status" value="1"/>
</dbReference>
<feature type="signal peptide" evidence="1">
    <location>
        <begin position="1"/>
        <end position="20"/>
    </location>
</feature>
<sequence length="305" mass="32966">MKFAYMLSALAVATALTACANNHSDSAKNNAAAADPYGIASLTSSQQQPNVSGTISIRQKVALPPDAVLTVTLSDASLADAPSRVLAQKAVRTEGQQPPYNFVLPYNQADIKPNARILLSSAITVNGQLMFITDTVQTVVNGGGSRADLLLVPVQHTAGTCRRRWRSGEHAGRRAIRPHMPLFRGIFLINPSIVLQVDMPAAGDLYPLSQQRLALTLQVGAGQRNIAVPIDHPMPRQSGAFRQTLEHAAHLAGRARRARQQRNVAVGGDIAFRYRGDNLPYPLRKCVLRIHEAPCCRESFRISAG</sequence>
<feature type="chain" id="PRO_5018066735" description="Lipoprotein" evidence="1">
    <location>
        <begin position="21"/>
        <end position="305"/>
    </location>
</feature>
<accession>A0A3P8J520</accession>
<dbReference type="EMBL" id="LR131271">
    <property type="protein sequence ID" value="VDR29354.1"/>
    <property type="molecule type" value="Genomic_DNA"/>
</dbReference>
<gene>
    <name evidence="2" type="ORF">NCTC13098_05762</name>
</gene>